<feature type="transmembrane region" description="Helical" evidence="1">
    <location>
        <begin position="36"/>
        <end position="55"/>
    </location>
</feature>
<name>A0ABN6MT68_9BACT</name>
<keyword evidence="1" id="KW-1133">Transmembrane helix</keyword>
<protein>
    <recommendedName>
        <fullName evidence="4">TIGR02206 family membrane protein</fullName>
    </recommendedName>
</protein>
<evidence type="ECO:0000313" key="2">
    <source>
        <dbReference type="EMBL" id="BDG02958.1"/>
    </source>
</evidence>
<dbReference type="NCBIfam" id="TIGR02206">
    <property type="entry name" value="intg_mem_TP0381"/>
    <property type="match status" value="1"/>
</dbReference>
<feature type="transmembrane region" description="Helical" evidence="1">
    <location>
        <begin position="148"/>
        <end position="165"/>
    </location>
</feature>
<sequence>MNRSVHLAIVVAVPLVAALLAAVARRRPPAARRIRVALAVAIGSNELVWYGYAAARGWVAPPHGLPLDLCDVALWLTVYTLATPRAWALDTVYYVGLAGSSMAVLTPDLGAPFPSYPAVKFFAAHGSVVAAILFLVWSGALRPRRHSWWRVFLGVNVYAALVGLFDARYGTNYMYLREKPASSTLLDLFGPWPWYLLGGEVLGFLLFLLLYLPVRTAPRSRPA</sequence>
<feature type="transmembrane region" description="Helical" evidence="1">
    <location>
        <begin position="6"/>
        <end position="24"/>
    </location>
</feature>
<feature type="transmembrane region" description="Helical" evidence="1">
    <location>
        <begin position="122"/>
        <end position="141"/>
    </location>
</feature>
<evidence type="ECO:0000313" key="3">
    <source>
        <dbReference type="Proteomes" id="UP001162891"/>
    </source>
</evidence>
<dbReference type="EMBL" id="AP025591">
    <property type="protein sequence ID" value="BDG02958.1"/>
    <property type="molecule type" value="Genomic_DNA"/>
</dbReference>
<accession>A0ABN6MT68</accession>
<keyword evidence="3" id="KW-1185">Reference proteome</keyword>
<organism evidence="2 3">
    <name type="scientific">Anaeromyxobacter oryzae</name>
    <dbReference type="NCBI Taxonomy" id="2918170"/>
    <lineage>
        <taxon>Bacteria</taxon>
        <taxon>Pseudomonadati</taxon>
        <taxon>Myxococcota</taxon>
        <taxon>Myxococcia</taxon>
        <taxon>Myxococcales</taxon>
        <taxon>Cystobacterineae</taxon>
        <taxon>Anaeromyxobacteraceae</taxon>
        <taxon>Anaeromyxobacter</taxon>
    </lineage>
</organism>
<reference evidence="3" key="1">
    <citation type="journal article" date="2022" name="Int. J. Syst. Evol. Microbiol.">
        <title>Anaeromyxobacter oryzae sp. nov., Anaeromyxobacter diazotrophicus sp. nov. and Anaeromyxobacter paludicola sp. nov., isolated from paddy soils.</title>
        <authorList>
            <person name="Itoh H."/>
            <person name="Xu Z."/>
            <person name="Mise K."/>
            <person name="Masuda Y."/>
            <person name="Ushijima N."/>
            <person name="Hayakawa C."/>
            <person name="Shiratori Y."/>
            <person name="Senoo K."/>
        </authorList>
    </citation>
    <scope>NUCLEOTIDE SEQUENCE [LARGE SCALE GENOMIC DNA]</scope>
    <source>
        <strain evidence="3">Red232</strain>
    </source>
</reference>
<dbReference type="Pfam" id="PF14808">
    <property type="entry name" value="TMEM164"/>
    <property type="match status" value="1"/>
</dbReference>
<keyword evidence="1" id="KW-0812">Transmembrane</keyword>
<feature type="transmembrane region" description="Helical" evidence="1">
    <location>
        <begin position="192"/>
        <end position="212"/>
    </location>
</feature>
<proteinExistence type="predicted"/>
<gene>
    <name evidence="2" type="ORF">AMOR_19540</name>
</gene>
<keyword evidence="1" id="KW-0472">Membrane</keyword>
<dbReference type="InterPro" id="IPR011737">
    <property type="entry name" value="CHP02206_TP0381"/>
</dbReference>
<evidence type="ECO:0008006" key="4">
    <source>
        <dbReference type="Google" id="ProtNLM"/>
    </source>
</evidence>
<dbReference type="Proteomes" id="UP001162891">
    <property type="component" value="Chromosome"/>
</dbReference>
<dbReference type="RefSeq" id="WP_248360636.1">
    <property type="nucleotide sequence ID" value="NZ_AP025591.1"/>
</dbReference>
<evidence type="ECO:0000256" key="1">
    <source>
        <dbReference type="SAM" id="Phobius"/>
    </source>
</evidence>